<evidence type="ECO:0000313" key="5">
    <source>
        <dbReference type="Proteomes" id="UP000049855"/>
    </source>
</evidence>
<dbReference type="AlphaFoldDB" id="A0A0U1KYM8"/>
<feature type="site" description="Important for substrate specificity" evidence="3">
    <location>
        <position position="11"/>
    </location>
</feature>
<dbReference type="EC" id="3.6.1.9" evidence="3"/>
<dbReference type="SUPFAM" id="SSF52972">
    <property type="entry name" value="ITPase-like"/>
    <property type="match status" value="1"/>
</dbReference>
<dbReference type="InterPro" id="IPR029001">
    <property type="entry name" value="ITPase-like_fam"/>
</dbReference>
<dbReference type="InterPro" id="IPR003697">
    <property type="entry name" value="Maf-like"/>
</dbReference>
<dbReference type="GO" id="GO:0036221">
    <property type="term" value="F:UTP diphosphatase activity"/>
    <property type="evidence" value="ECO:0007669"/>
    <property type="project" value="RHEA"/>
</dbReference>
<dbReference type="PANTHER" id="PTHR43213">
    <property type="entry name" value="BIFUNCTIONAL DTTP/UTP PYROPHOSPHATASE/METHYLTRANSFERASE PROTEIN-RELATED"/>
    <property type="match status" value="1"/>
</dbReference>
<evidence type="ECO:0000256" key="1">
    <source>
        <dbReference type="ARBA" id="ARBA00001968"/>
    </source>
</evidence>
<reference evidence="5" key="1">
    <citation type="submission" date="2015-03" db="EMBL/GenBank/DDBJ databases">
        <authorList>
            <person name="Nijsse Bart"/>
        </authorList>
    </citation>
    <scope>NUCLEOTIDE SEQUENCE [LARGE SCALE GENOMIC DNA]</scope>
</reference>
<dbReference type="NCBIfam" id="TIGR00172">
    <property type="entry name" value="maf"/>
    <property type="match status" value="1"/>
</dbReference>
<dbReference type="Proteomes" id="UP000049855">
    <property type="component" value="Unassembled WGS sequence"/>
</dbReference>
<dbReference type="Gene3D" id="3.90.950.10">
    <property type="match status" value="1"/>
</dbReference>
<dbReference type="HAMAP" id="MF_00528">
    <property type="entry name" value="Maf"/>
    <property type="match status" value="1"/>
</dbReference>
<dbReference type="GO" id="GO:0009117">
    <property type="term" value="P:nucleotide metabolic process"/>
    <property type="evidence" value="ECO:0007669"/>
    <property type="project" value="UniProtKB-KW"/>
</dbReference>
<evidence type="ECO:0000256" key="2">
    <source>
        <dbReference type="ARBA" id="ARBA00022801"/>
    </source>
</evidence>
<comment type="catalytic activity">
    <reaction evidence="3">
        <text>UTP + H2O = UMP + diphosphate + H(+)</text>
        <dbReference type="Rhea" id="RHEA:29395"/>
        <dbReference type="ChEBI" id="CHEBI:15377"/>
        <dbReference type="ChEBI" id="CHEBI:15378"/>
        <dbReference type="ChEBI" id="CHEBI:33019"/>
        <dbReference type="ChEBI" id="CHEBI:46398"/>
        <dbReference type="ChEBI" id="CHEBI:57865"/>
        <dbReference type="EC" id="3.6.1.9"/>
    </reaction>
</comment>
<comment type="similarity">
    <text evidence="3">Belongs to the Maf family. YhdE subfamily.</text>
</comment>
<dbReference type="GO" id="GO:0036218">
    <property type="term" value="F:dTTP diphosphatase activity"/>
    <property type="evidence" value="ECO:0007669"/>
    <property type="project" value="RHEA"/>
</dbReference>
<keyword evidence="3" id="KW-0963">Cytoplasm</keyword>
<keyword evidence="3" id="KW-0546">Nucleotide metabolism</keyword>
<gene>
    <name evidence="4" type="ORF">SpAn4DRAFT_2977</name>
</gene>
<keyword evidence="5" id="KW-1185">Reference proteome</keyword>
<dbReference type="Pfam" id="PF02545">
    <property type="entry name" value="Maf"/>
    <property type="match status" value="1"/>
</dbReference>
<name>A0A0U1KYM8_9FIRM</name>
<comment type="subcellular location">
    <subcellularLocation>
        <location evidence="3">Cytoplasm</location>
    </subcellularLocation>
</comment>
<evidence type="ECO:0000313" key="4">
    <source>
        <dbReference type="EMBL" id="CQR72517.1"/>
    </source>
</evidence>
<dbReference type="PANTHER" id="PTHR43213:SF5">
    <property type="entry name" value="BIFUNCTIONAL DTTP_UTP PYROPHOSPHATASE_METHYLTRANSFERASE PROTEIN-RELATED"/>
    <property type="match status" value="1"/>
</dbReference>
<comment type="function">
    <text evidence="3">Nucleoside triphosphate pyrophosphatase that hydrolyzes dTTP and UTP. May have a dual role in cell division arrest and in preventing the incorporation of modified nucleotides into cellular nucleic acids.</text>
</comment>
<protein>
    <recommendedName>
        <fullName evidence="3">dTTP/UTP pyrophosphatase</fullName>
        <shortName evidence="3">dTTPase/UTPase</shortName>
        <ecNumber evidence="3">3.6.1.9</ecNumber>
    </recommendedName>
    <alternativeName>
        <fullName evidence="3">Nucleoside triphosphate pyrophosphatase</fullName>
    </alternativeName>
    <alternativeName>
        <fullName evidence="3">Nucleotide pyrophosphatase</fullName>
        <shortName evidence="3">Nucleotide PPase</shortName>
    </alternativeName>
</protein>
<comment type="caution">
    <text evidence="3">Lacks conserved residue(s) required for the propagation of feature annotation.</text>
</comment>
<comment type="catalytic activity">
    <reaction evidence="3">
        <text>dTTP + H2O = dTMP + diphosphate + H(+)</text>
        <dbReference type="Rhea" id="RHEA:28534"/>
        <dbReference type="ChEBI" id="CHEBI:15377"/>
        <dbReference type="ChEBI" id="CHEBI:15378"/>
        <dbReference type="ChEBI" id="CHEBI:33019"/>
        <dbReference type="ChEBI" id="CHEBI:37568"/>
        <dbReference type="ChEBI" id="CHEBI:63528"/>
        <dbReference type="EC" id="3.6.1.9"/>
    </reaction>
</comment>
<accession>A0A0U1KYM8</accession>
<sequence>MQIILASASPRRQQLLKLIDLDFEIMVSEVEEDNTKDILPEELAMAHAIDKAIDVSKRVSGNAVVIGADTIVVVDGKVFGKPKDRSEAVQMLTVLAGRDHIVISGVAVAKGGKVVSGFSTTTVTFRPLSQIEIERYVATGEPMDKAGAYAIQGRGTLLVESITGCYNNVVGLPLVKLSELLRQIGVDLL</sequence>
<feature type="site" description="Important for substrate specificity" evidence="3">
    <location>
        <position position="70"/>
    </location>
</feature>
<comment type="cofactor">
    <cofactor evidence="1 3">
        <name>a divalent metal cation</name>
        <dbReference type="ChEBI" id="CHEBI:60240"/>
    </cofactor>
</comment>
<feature type="active site" description="Proton acceptor" evidence="3">
    <location>
        <position position="69"/>
    </location>
</feature>
<dbReference type="EMBL" id="CTRP01000010">
    <property type="protein sequence ID" value="CQR72517.1"/>
    <property type="molecule type" value="Genomic_DNA"/>
</dbReference>
<dbReference type="CDD" id="cd00555">
    <property type="entry name" value="Maf"/>
    <property type="match status" value="1"/>
</dbReference>
<feature type="site" description="Important for substrate specificity" evidence="3">
    <location>
        <position position="152"/>
    </location>
</feature>
<evidence type="ECO:0000256" key="3">
    <source>
        <dbReference type="HAMAP-Rule" id="MF_00528"/>
    </source>
</evidence>
<proteinExistence type="inferred from homology"/>
<keyword evidence="2 3" id="KW-0378">Hydrolase</keyword>
<organism evidence="4 5">
    <name type="scientific">Sporomusa ovata</name>
    <dbReference type="NCBI Taxonomy" id="2378"/>
    <lineage>
        <taxon>Bacteria</taxon>
        <taxon>Bacillati</taxon>
        <taxon>Bacillota</taxon>
        <taxon>Negativicutes</taxon>
        <taxon>Selenomonadales</taxon>
        <taxon>Sporomusaceae</taxon>
        <taxon>Sporomusa</taxon>
    </lineage>
</organism>
<dbReference type="GO" id="GO:0005737">
    <property type="term" value="C:cytoplasm"/>
    <property type="evidence" value="ECO:0007669"/>
    <property type="project" value="UniProtKB-SubCell"/>
</dbReference>
<dbReference type="RefSeq" id="WP_021167232.1">
    <property type="nucleotide sequence ID" value="NZ_CTRP01000010.1"/>
</dbReference>
<dbReference type="PIRSF" id="PIRSF006305">
    <property type="entry name" value="Maf"/>
    <property type="match status" value="1"/>
</dbReference>